<feature type="region of interest" description="Disordered" evidence="8">
    <location>
        <begin position="408"/>
        <end position="457"/>
    </location>
</feature>
<comment type="catalytic activity">
    <reaction evidence="7">
        <text>6-phospho-D-gluconate + NADP(+) = D-ribulose 5-phosphate + CO2 + NADPH</text>
        <dbReference type="Rhea" id="RHEA:10116"/>
        <dbReference type="ChEBI" id="CHEBI:16526"/>
        <dbReference type="ChEBI" id="CHEBI:57783"/>
        <dbReference type="ChEBI" id="CHEBI:58121"/>
        <dbReference type="ChEBI" id="CHEBI:58349"/>
        <dbReference type="ChEBI" id="CHEBI:58759"/>
        <dbReference type="EC" id="1.1.1.44"/>
    </reaction>
</comment>
<comment type="similarity">
    <text evidence="1 7">Belongs to the 6-phosphogluconate dehydrogenase family.</text>
</comment>
<dbReference type="InterPro" id="IPR006183">
    <property type="entry name" value="Pgluconate_DH"/>
</dbReference>
<evidence type="ECO:0000256" key="1">
    <source>
        <dbReference type="ARBA" id="ARBA00008419"/>
    </source>
</evidence>
<reference evidence="11" key="1">
    <citation type="submission" date="2016-12" db="EMBL/GenBank/DDBJ databases">
        <authorList>
            <person name="Meng X."/>
        </authorList>
    </citation>
    <scope>NUCLEOTIDE SEQUENCE [LARGE SCALE GENOMIC DNA]</scope>
    <source>
        <strain evidence="11">DSM 19116</strain>
    </source>
</reference>
<dbReference type="Proteomes" id="UP000185628">
    <property type="component" value="Unassembled WGS sequence"/>
</dbReference>
<evidence type="ECO:0000313" key="10">
    <source>
        <dbReference type="EMBL" id="OKL54985.1"/>
    </source>
</evidence>
<evidence type="ECO:0000256" key="7">
    <source>
        <dbReference type="RuleBase" id="RU000485"/>
    </source>
</evidence>
<comment type="pathway">
    <text evidence="7">Carbohydrate degradation; pentose phosphate pathway; D-ribulose 5-phosphate from D-glucose 6-phosphate (oxidative stage): step 3/3.</text>
</comment>
<dbReference type="GO" id="GO:0050661">
    <property type="term" value="F:NADP binding"/>
    <property type="evidence" value="ECO:0007669"/>
    <property type="project" value="InterPro"/>
</dbReference>
<evidence type="ECO:0000313" key="11">
    <source>
        <dbReference type="Proteomes" id="UP000185628"/>
    </source>
</evidence>
<dbReference type="Pfam" id="PF03446">
    <property type="entry name" value="NAD_binding_2"/>
    <property type="match status" value="1"/>
</dbReference>
<comment type="subunit">
    <text evidence="2">Homodimer.</text>
</comment>
<dbReference type="AlphaFoldDB" id="A0A1Q5Q584"/>
<dbReference type="EC" id="1.1.1.44" evidence="7"/>
<evidence type="ECO:0000256" key="2">
    <source>
        <dbReference type="ARBA" id="ARBA00011738"/>
    </source>
</evidence>
<dbReference type="PANTHER" id="PTHR11811">
    <property type="entry name" value="6-PHOSPHOGLUCONATE DEHYDROGENASE"/>
    <property type="match status" value="1"/>
</dbReference>
<organism evidence="10 11">
    <name type="scientific">Bowdeniella nasicola</name>
    <dbReference type="NCBI Taxonomy" id="208480"/>
    <lineage>
        <taxon>Bacteria</taxon>
        <taxon>Bacillati</taxon>
        <taxon>Actinomycetota</taxon>
        <taxon>Actinomycetes</taxon>
        <taxon>Actinomycetales</taxon>
        <taxon>Actinomycetaceae</taxon>
        <taxon>Bowdeniella</taxon>
    </lineage>
</organism>
<evidence type="ECO:0000256" key="8">
    <source>
        <dbReference type="SAM" id="MobiDB-lite"/>
    </source>
</evidence>
<comment type="caution">
    <text evidence="10">The sequence shown here is derived from an EMBL/GenBank/DDBJ whole genome shotgun (WGS) entry which is preliminary data.</text>
</comment>
<dbReference type="InterPro" id="IPR006184">
    <property type="entry name" value="6PGdom_BS"/>
</dbReference>
<dbReference type="Gene3D" id="3.40.50.720">
    <property type="entry name" value="NAD(P)-binding Rossmann-like Domain"/>
    <property type="match status" value="1"/>
</dbReference>
<keyword evidence="6 7" id="KW-0570">Pentose shunt</keyword>
<dbReference type="GO" id="GO:0006098">
    <property type="term" value="P:pentose-phosphate shunt"/>
    <property type="evidence" value="ECO:0007669"/>
    <property type="project" value="UniProtKB-UniPathway"/>
</dbReference>
<evidence type="ECO:0000256" key="6">
    <source>
        <dbReference type="ARBA" id="ARBA00023126"/>
    </source>
</evidence>
<name>A0A1Q5Q584_9ACTO</name>
<dbReference type="Gene3D" id="1.20.5.320">
    <property type="entry name" value="6-Phosphogluconate Dehydrogenase, domain 3"/>
    <property type="match status" value="1"/>
</dbReference>
<dbReference type="STRING" id="208480.SAMN02910418_01273"/>
<sequence length="552" mass="58054">MTDISFAAPSPTTADIGVIGMGVMGSRLARNLARHGHAVGIYNVTTAKTQAVLDEHGDEGTFVPAAELADFVASLTRPRVVLIMVVAGPITDEVIGNVKEFLEPGDIIIDGGNSLYTDTIRREKELREDGLLFVGAGVSGGAEGALHGPSIMPGCSDEAYGRVGPMLESIAAKADDGEACCTHISTDGSGHYVKMVHNGIEYADMQLIAEAYSLLRGALELEPAALAEVFRAWNTTELESYLIEITAEVLDQVDAETGKPLVDVILDQAGQKGTGRWTVQDALDLGVPVTGIAEATFARALSSSVPQREAGQELAALAEAWQVDDADAVTEDVRKALYASKVVAYSQGFDQIYAAAVEYDWQIDLAAVAKIWREGCIIRAAFLDEIAAAYAGAAKRTGNQAADLHGAAEANDAKVSRDGAGTTNEASVDDESAAGEHSGTSTPGARTEDAEGSSGGENPVPLLLAARHFREAVEECIPALRRVVAQAALAGVPVPAFAASLAYYDGVRAKRLPAALIQGQRDFFGSHTYARIDKPGMFHTQWAEDGTEVPAS</sequence>
<evidence type="ECO:0000256" key="4">
    <source>
        <dbReference type="ARBA" id="ARBA00023002"/>
    </source>
</evidence>
<dbReference type="InterPro" id="IPR036291">
    <property type="entry name" value="NAD(P)-bd_dom_sf"/>
</dbReference>
<protein>
    <recommendedName>
        <fullName evidence="7">6-phosphogluconate dehydrogenase, decarboxylating</fullName>
        <ecNumber evidence="7">1.1.1.44</ecNumber>
    </recommendedName>
</protein>
<evidence type="ECO:0000256" key="3">
    <source>
        <dbReference type="ARBA" id="ARBA00022857"/>
    </source>
</evidence>
<dbReference type="SMART" id="SM01350">
    <property type="entry name" value="6PGD"/>
    <property type="match status" value="1"/>
</dbReference>
<dbReference type="NCBIfam" id="TIGR00873">
    <property type="entry name" value="gnd"/>
    <property type="match status" value="1"/>
</dbReference>
<accession>A0A1Q5Q584</accession>
<feature type="domain" description="6-phosphogluconate dehydrogenase C-terminal" evidence="9">
    <location>
        <begin position="190"/>
        <end position="543"/>
    </location>
</feature>
<dbReference type="EMBL" id="MQVR01000003">
    <property type="protein sequence ID" value="OKL54985.1"/>
    <property type="molecule type" value="Genomic_DNA"/>
</dbReference>
<dbReference type="InterPro" id="IPR006113">
    <property type="entry name" value="6PGDH_Gnd/GntZ"/>
</dbReference>
<evidence type="ECO:0000256" key="5">
    <source>
        <dbReference type="ARBA" id="ARBA00023064"/>
    </source>
</evidence>
<dbReference type="GO" id="GO:0019521">
    <property type="term" value="P:D-gluconate metabolic process"/>
    <property type="evidence" value="ECO:0007669"/>
    <property type="project" value="UniProtKB-KW"/>
</dbReference>
<evidence type="ECO:0000259" key="9">
    <source>
        <dbReference type="SMART" id="SM01350"/>
    </source>
</evidence>
<dbReference type="InterPro" id="IPR006114">
    <property type="entry name" value="6PGDH_C"/>
</dbReference>
<keyword evidence="5 7" id="KW-0311">Gluconate utilization</keyword>
<dbReference type="Gene3D" id="1.10.1040.10">
    <property type="entry name" value="N-(1-d-carboxylethyl)-l-norvaline Dehydrogenase, domain 2"/>
    <property type="match status" value="1"/>
</dbReference>
<keyword evidence="11" id="KW-1185">Reference proteome</keyword>
<dbReference type="SUPFAM" id="SSF51735">
    <property type="entry name" value="NAD(P)-binding Rossmann-fold domains"/>
    <property type="match status" value="1"/>
</dbReference>
<dbReference type="InterPro" id="IPR013328">
    <property type="entry name" value="6PGD_dom2"/>
</dbReference>
<dbReference type="GO" id="GO:0004616">
    <property type="term" value="F:phosphogluconate dehydrogenase (decarboxylating) activity"/>
    <property type="evidence" value="ECO:0007669"/>
    <property type="project" value="UniProtKB-EC"/>
</dbReference>
<dbReference type="NCBIfam" id="NF006765">
    <property type="entry name" value="PRK09287.1"/>
    <property type="match status" value="1"/>
</dbReference>
<dbReference type="InterPro" id="IPR008927">
    <property type="entry name" value="6-PGluconate_DH-like_C_sf"/>
</dbReference>
<dbReference type="UniPathway" id="UPA00115">
    <property type="reaction ID" value="UER00410"/>
</dbReference>
<keyword evidence="4 7" id="KW-0560">Oxidoreductase</keyword>
<dbReference type="PRINTS" id="PR00076">
    <property type="entry name" value="6PGDHDRGNASE"/>
</dbReference>
<dbReference type="FunFam" id="1.10.1040.10:FF:000032">
    <property type="entry name" value="6-phosphogluconate dehydrogenase, decarboxylating"/>
    <property type="match status" value="1"/>
</dbReference>
<dbReference type="Pfam" id="PF00393">
    <property type="entry name" value="6PGD"/>
    <property type="match status" value="2"/>
</dbReference>
<gene>
    <name evidence="10" type="ORF">BSZ39_00980</name>
</gene>
<keyword evidence="3 7" id="KW-0521">NADP</keyword>
<dbReference type="InterPro" id="IPR006115">
    <property type="entry name" value="6PGDH_NADP-bd"/>
</dbReference>
<dbReference type="PROSITE" id="PS00461">
    <property type="entry name" value="6PGD"/>
    <property type="match status" value="1"/>
</dbReference>
<proteinExistence type="inferred from homology"/>
<dbReference type="SUPFAM" id="SSF48179">
    <property type="entry name" value="6-phosphogluconate dehydrogenase C-terminal domain-like"/>
    <property type="match status" value="2"/>
</dbReference>